<gene>
    <name evidence="8" type="ORF">Tsubulata_014167</name>
</gene>
<comment type="similarity">
    <text evidence="6">Belongs to the peptidase M48 family.</text>
</comment>
<organism evidence="8 9">
    <name type="scientific">Turnera subulata</name>
    <dbReference type="NCBI Taxonomy" id="218843"/>
    <lineage>
        <taxon>Eukaryota</taxon>
        <taxon>Viridiplantae</taxon>
        <taxon>Streptophyta</taxon>
        <taxon>Embryophyta</taxon>
        <taxon>Tracheophyta</taxon>
        <taxon>Spermatophyta</taxon>
        <taxon>Magnoliopsida</taxon>
        <taxon>eudicotyledons</taxon>
        <taxon>Gunneridae</taxon>
        <taxon>Pentapetalae</taxon>
        <taxon>rosids</taxon>
        <taxon>fabids</taxon>
        <taxon>Malpighiales</taxon>
        <taxon>Passifloraceae</taxon>
        <taxon>Turnera</taxon>
    </lineage>
</organism>
<keyword evidence="5 6" id="KW-0482">Metalloprotease</keyword>
<dbReference type="GO" id="GO:0051603">
    <property type="term" value="P:proteolysis involved in protein catabolic process"/>
    <property type="evidence" value="ECO:0007669"/>
    <property type="project" value="TreeGrafter"/>
</dbReference>
<dbReference type="PANTHER" id="PTHR22726:SF1">
    <property type="entry name" value="METALLOENDOPEPTIDASE OMA1, MITOCHONDRIAL"/>
    <property type="match status" value="1"/>
</dbReference>
<dbReference type="EMBL" id="JAKUCV010005543">
    <property type="protein sequence ID" value="KAJ4830739.1"/>
    <property type="molecule type" value="Genomic_DNA"/>
</dbReference>
<keyword evidence="9" id="KW-1185">Reference proteome</keyword>
<evidence type="ECO:0000256" key="1">
    <source>
        <dbReference type="ARBA" id="ARBA00022670"/>
    </source>
</evidence>
<dbReference type="GO" id="GO:0046872">
    <property type="term" value="F:metal ion binding"/>
    <property type="evidence" value="ECO:0007669"/>
    <property type="project" value="UniProtKB-KW"/>
</dbReference>
<keyword evidence="2" id="KW-0479">Metal-binding</keyword>
<evidence type="ECO:0000313" key="9">
    <source>
        <dbReference type="Proteomes" id="UP001141552"/>
    </source>
</evidence>
<sequence length="185" mass="20559">IMSYFRRIKLTFEALRSCTSRIITTKAPPQPSASRIHQNWTRNPAKFSGFSSYAKFSPHLVLQYPVKSLLASRTGMLIDRYHGSPGGLGTCLGNCGLHEIEADYIGLMLMAAAGYDPRIAPQVWEELGKNNETGLYDELLSTHPSGRKRAQLLSHALVMEKALAIWGVLLDTSQPKKITGTIHQY</sequence>
<dbReference type="AlphaFoldDB" id="A0A9Q0FHB8"/>
<dbReference type="InterPro" id="IPR051156">
    <property type="entry name" value="Mito/Outer_Membr_Metalloprot"/>
</dbReference>
<keyword evidence="3 6" id="KW-0378">Hydrolase</keyword>
<dbReference type="OrthoDB" id="7464992at2759"/>
<dbReference type="GO" id="GO:0016020">
    <property type="term" value="C:membrane"/>
    <property type="evidence" value="ECO:0007669"/>
    <property type="project" value="TreeGrafter"/>
</dbReference>
<evidence type="ECO:0000256" key="2">
    <source>
        <dbReference type="ARBA" id="ARBA00022723"/>
    </source>
</evidence>
<dbReference type="GO" id="GO:0004222">
    <property type="term" value="F:metalloendopeptidase activity"/>
    <property type="evidence" value="ECO:0007669"/>
    <property type="project" value="InterPro"/>
</dbReference>
<keyword evidence="4 6" id="KW-0862">Zinc</keyword>
<keyword evidence="1 6" id="KW-0645">Protease</keyword>
<evidence type="ECO:0000259" key="7">
    <source>
        <dbReference type="Pfam" id="PF01435"/>
    </source>
</evidence>
<comment type="cofactor">
    <cofactor evidence="6">
        <name>Zn(2+)</name>
        <dbReference type="ChEBI" id="CHEBI:29105"/>
    </cofactor>
    <text evidence="6">Binds 1 zinc ion per subunit.</text>
</comment>
<evidence type="ECO:0000256" key="6">
    <source>
        <dbReference type="RuleBase" id="RU003983"/>
    </source>
</evidence>
<evidence type="ECO:0000313" key="8">
    <source>
        <dbReference type="EMBL" id="KAJ4830739.1"/>
    </source>
</evidence>
<comment type="caution">
    <text evidence="8">The sequence shown here is derived from an EMBL/GenBank/DDBJ whole genome shotgun (WGS) entry which is preliminary data.</text>
</comment>
<dbReference type="InterPro" id="IPR001915">
    <property type="entry name" value="Peptidase_M48"/>
</dbReference>
<name>A0A9Q0FHB8_9ROSI</name>
<evidence type="ECO:0000256" key="5">
    <source>
        <dbReference type="ARBA" id="ARBA00023049"/>
    </source>
</evidence>
<accession>A0A9Q0FHB8</accession>
<dbReference type="Pfam" id="PF01435">
    <property type="entry name" value="Peptidase_M48"/>
    <property type="match status" value="1"/>
</dbReference>
<proteinExistence type="inferred from homology"/>
<evidence type="ECO:0000256" key="3">
    <source>
        <dbReference type="ARBA" id="ARBA00022801"/>
    </source>
</evidence>
<protein>
    <recommendedName>
        <fullName evidence="7">Peptidase M48 domain-containing protein</fullName>
    </recommendedName>
</protein>
<evidence type="ECO:0000256" key="4">
    <source>
        <dbReference type="ARBA" id="ARBA00022833"/>
    </source>
</evidence>
<feature type="non-terminal residue" evidence="8">
    <location>
        <position position="1"/>
    </location>
</feature>
<dbReference type="PANTHER" id="PTHR22726">
    <property type="entry name" value="METALLOENDOPEPTIDASE OMA1"/>
    <property type="match status" value="1"/>
</dbReference>
<reference evidence="8" key="1">
    <citation type="submission" date="2022-02" db="EMBL/GenBank/DDBJ databases">
        <authorList>
            <person name="Henning P.M."/>
            <person name="McCubbin A.G."/>
            <person name="Shore J.S."/>
        </authorList>
    </citation>
    <scope>NUCLEOTIDE SEQUENCE</scope>
    <source>
        <strain evidence="8">F60SS</strain>
        <tissue evidence="8">Leaves</tissue>
    </source>
</reference>
<feature type="domain" description="Peptidase M48" evidence="7">
    <location>
        <begin position="98"/>
        <end position="155"/>
    </location>
</feature>
<reference evidence="8" key="2">
    <citation type="journal article" date="2023" name="Plants (Basel)">
        <title>Annotation of the Turnera subulata (Passifloraceae) Draft Genome Reveals the S-Locus Evolved after the Divergence of Turneroideae from Passifloroideae in a Stepwise Manner.</title>
        <authorList>
            <person name="Henning P.M."/>
            <person name="Roalson E.H."/>
            <person name="Mir W."/>
            <person name="McCubbin A.G."/>
            <person name="Shore J.S."/>
        </authorList>
    </citation>
    <scope>NUCLEOTIDE SEQUENCE</scope>
    <source>
        <strain evidence="8">F60SS</strain>
    </source>
</reference>
<dbReference type="Proteomes" id="UP001141552">
    <property type="component" value="Unassembled WGS sequence"/>
</dbReference>